<reference evidence="3 4" key="1">
    <citation type="journal article" date="2022" name="Nat. Genet.">
        <title>Improved pea reference genome and pan-genome highlight genomic features and evolutionary characteristics.</title>
        <authorList>
            <person name="Yang T."/>
            <person name="Liu R."/>
            <person name="Luo Y."/>
            <person name="Hu S."/>
            <person name="Wang D."/>
            <person name="Wang C."/>
            <person name="Pandey M.K."/>
            <person name="Ge S."/>
            <person name="Xu Q."/>
            <person name="Li N."/>
            <person name="Li G."/>
            <person name="Huang Y."/>
            <person name="Saxena R.K."/>
            <person name="Ji Y."/>
            <person name="Li M."/>
            <person name="Yan X."/>
            <person name="He Y."/>
            <person name="Liu Y."/>
            <person name="Wang X."/>
            <person name="Xiang C."/>
            <person name="Varshney R.K."/>
            <person name="Ding H."/>
            <person name="Gao S."/>
            <person name="Zong X."/>
        </authorList>
    </citation>
    <scope>NUCLEOTIDE SEQUENCE [LARGE SCALE GENOMIC DNA]</scope>
    <source>
        <strain evidence="3 4">cv. Zhongwan 6</strain>
    </source>
</reference>
<proteinExistence type="predicted"/>
<dbReference type="GO" id="GO:0005524">
    <property type="term" value="F:ATP binding"/>
    <property type="evidence" value="ECO:0007669"/>
    <property type="project" value="UniProtKB-KW"/>
</dbReference>
<evidence type="ECO:0000313" key="4">
    <source>
        <dbReference type="Proteomes" id="UP001058974"/>
    </source>
</evidence>
<dbReference type="SUPFAM" id="SSF56112">
    <property type="entry name" value="Protein kinase-like (PK-like)"/>
    <property type="match status" value="1"/>
</dbReference>
<evidence type="ECO:0000256" key="2">
    <source>
        <dbReference type="ARBA" id="ARBA00022840"/>
    </source>
</evidence>
<evidence type="ECO:0000313" key="3">
    <source>
        <dbReference type="EMBL" id="KAI5436356.1"/>
    </source>
</evidence>
<evidence type="ECO:0000256" key="1">
    <source>
        <dbReference type="ARBA" id="ARBA00022741"/>
    </source>
</evidence>
<dbReference type="InterPro" id="IPR011009">
    <property type="entry name" value="Kinase-like_dom_sf"/>
</dbReference>
<accession>A0A9D5BB25</accession>
<protein>
    <submittedName>
        <fullName evidence="3">Uncharacterized protein</fullName>
    </submittedName>
</protein>
<dbReference type="Proteomes" id="UP001058974">
    <property type="component" value="Chromosome 2"/>
</dbReference>
<dbReference type="AlphaFoldDB" id="A0A9D5BB25"/>
<dbReference type="Gene3D" id="1.10.510.10">
    <property type="entry name" value="Transferase(Phosphotransferase) domain 1"/>
    <property type="match status" value="1"/>
</dbReference>
<keyword evidence="2" id="KW-0067">ATP-binding</keyword>
<dbReference type="PANTHER" id="PTHR24055">
    <property type="entry name" value="MITOGEN-ACTIVATED PROTEIN KINASE"/>
    <property type="match status" value="1"/>
</dbReference>
<keyword evidence="4" id="KW-1185">Reference proteome</keyword>
<sequence length="147" mass="16943">MKLLLLHYKTDLPESGQLNVAFVAMLVCRSLEGRDFDEVLFYHFAAKFKEGYKIDVLQNALKLRIGLGRRNNIMIHFQNMPTLYSAIDVWSVGCILMEIIRREPVFPGKYYVQQLALITELLGSPNGEDLGFLRIDNAKNMLSSFRR</sequence>
<dbReference type="EMBL" id="JAMSHJ010000002">
    <property type="protein sequence ID" value="KAI5436356.1"/>
    <property type="molecule type" value="Genomic_DNA"/>
</dbReference>
<name>A0A9D5BB25_PEA</name>
<keyword evidence="1" id="KW-0547">Nucleotide-binding</keyword>
<dbReference type="Gramene" id="Psat02G0272500-T1">
    <property type="protein sequence ID" value="KAI5436356.1"/>
    <property type="gene ID" value="KIW84_022725"/>
</dbReference>
<organism evidence="3 4">
    <name type="scientific">Pisum sativum</name>
    <name type="common">Garden pea</name>
    <name type="synonym">Lathyrus oleraceus</name>
    <dbReference type="NCBI Taxonomy" id="3888"/>
    <lineage>
        <taxon>Eukaryota</taxon>
        <taxon>Viridiplantae</taxon>
        <taxon>Streptophyta</taxon>
        <taxon>Embryophyta</taxon>
        <taxon>Tracheophyta</taxon>
        <taxon>Spermatophyta</taxon>
        <taxon>Magnoliopsida</taxon>
        <taxon>eudicotyledons</taxon>
        <taxon>Gunneridae</taxon>
        <taxon>Pentapetalae</taxon>
        <taxon>rosids</taxon>
        <taxon>fabids</taxon>
        <taxon>Fabales</taxon>
        <taxon>Fabaceae</taxon>
        <taxon>Papilionoideae</taxon>
        <taxon>50 kb inversion clade</taxon>
        <taxon>NPAAA clade</taxon>
        <taxon>Hologalegina</taxon>
        <taxon>IRL clade</taxon>
        <taxon>Fabeae</taxon>
        <taxon>Lathyrus</taxon>
    </lineage>
</organism>
<comment type="caution">
    <text evidence="3">The sequence shown here is derived from an EMBL/GenBank/DDBJ whole genome shotgun (WGS) entry which is preliminary data.</text>
</comment>
<dbReference type="InterPro" id="IPR050117">
    <property type="entry name" value="MAPK"/>
</dbReference>
<gene>
    <name evidence="3" type="ORF">KIW84_022725</name>
</gene>